<reference evidence="5" key="2">
    <citation type="submission" date="2020-09" db="EMBL/GenBank/DDBJ databases">
        <authorList>
            <person name="Sun Q."/>
            <person name="Zhou Y."/>
        </authorList>
    </citation>
    <scope>NUCLEOTIDE SEQUENCE</scope>
    <source>
        <strain evidence="5">CGMCC 1.10749</strain>
    </source>
</reference>
<keyword evidence="1" id="KW-0805">Transcription regulation</keyword>
<evidence type="ECO:0000313" key="6">
    <source>
        <dbReference type="Proteomes" id="UP000628079"/>
    </source>
</evidence>
<dbReference type="PROSITE" id="PS00041">
    <property type="entry name" value="HTH_ARAC_FAMILY_1"/>
    <property type="match status" value="1"/>
</dbReference>
<dbReference type="AlphaFoldDB" id="A0A8H9FW58"/>
<proteinExistence type="predicted"/>
<keyword evidence="3" id="KW-0804">Transcription</keyword>
<dbReference type="GO" id="GO:0003700">
    <property type="term" value="F:DNA-binding transcription factor activity"/>
    <property type="evidence" value="ECO:0007669"/>
    <property type="project" value="InterPro"/>
</dbReference>
<sequence>MSGTHDQGLFFETDSLDEAATLLSDTYARTRISDRRHPAGTVMRIHQRPLTPDVRLDDLEFGLGFGAEVDPLETLVFTELNSGRTRVDSNGRSRRYEAGESYLVAQPDQAYIGTVEDISMSMVLMRPALLAKVAATAGAGRTPVRFVAHEPASPQAALRWRGACAYVRASVFAARDTAQNHLVRSNSAALLASVALDTFPNTASAEPTVQDGHDGHPETVRRAMRFIDDNADRDIVAADIAAAASVSIRALQLAFRRHLGTTPMAHLRDVRLALAHDELVAGHSEDTTVMSVASRWGFGNAGRFAHLFREQYGQAPAEVLRGS</sequence>
<evidence type="ECO:0000256" key="1">
    <source>
        <dbReference type="ARBA" id="ARBA00023015"/>
    </source>
</evidence>
<feature type="domain" description="HTH araC/xylS-type" evidence="4">
    <location>
        <begin position="221"/>
        <end position="322"/>
    </location>
</feature>
<dbReference type="PANTHER" id="PTHR46796">
    <property type="entry name" value="HTH-TYPE TRANSCRIPTIONAL ACTIVATOR RHAS-RELATED"/>
    <property type="match status" value="1"/>
</dbReference>
<reference evidence="5" key="1">
    <citation type="journal article" date="2014" name="Int. J. Syst. Evol. Microbiol.">
        <title>Complete genome sequence of Corynebacterium casei LMG S-19264T (=DSM 44701T), isolated from a smear-ripened cheese.</title>
        <authorList>
            <consortium name="US DOE Joint Genome Institute (JGI-PGF)"/>
            <person name="Walter F."/>
            <person name="Albersmeier A."/>
            <person name="Kalinowski J."/>
            <person name="Ruckert C."/>
        </authorList>
    </citation>
    <scope>NUCLEOTIDE SEQUENCE</scope>
    <source>
        <strain evidence="5">CGMCC 1.10749</strain>
    </source>
</reference>
<dbReference type="EMBL" id="BMEA01000002">
    <property type="protein sequence ID" value="GGB80445.1"/>
    <property type="molecule type" value="Genomic_DNA"/>
</dbReference>
<dbReference type="GO" id="GO:0043565">
    <property type="term" value="F:sequence-specific DNA binding"/>
    <property type="evidence" value="ECO:0007669"/>
    <property type="project" value="InterPro"/>
</dbReference>
<dbReference type="SUPFAM" id="SSF46689">
    <property type="entry name" value="Homeodomain-like"/>
    <property type="match status" value="2"/>
</dbReference>
<dbReference type="InterPro" id="IPR050204">
    <property type="entry name" value="AraC_XylS_family_regulators"/>
</dbReference>
<dbReference type="Gene3D" id="1.10.10.60">
    <property type="entry name" value="Homeodomain-like"/>
    <property type="match status" value="1"/>
</dbReference>
<comment type="caution">
    <text evidence="5">The sequence shown here is derived from an EMBL/GenBank/DDBJ whole genome shotgun (WGS) entry which is preliminary data.</text>
</comment>
<gene>
    <name evidence="5" type="ORF">GCM10011314_20080</name>
</gene>
<organism evidence="5 6">
    <name type="scientific">Knoellia flava</name>
    <dbReference type="NCBI Taxonomy" id="913969"/>
    <lineage>
        <taxon>Bacteria</taxon>
        <taxon>Bacillati</taxon>
        <taxon>Actinomycetota</taxon>
        <taxon>Actinomycetes</taxon>
        <taxon>Micrococcales</taxon>
        <taxon>Intrasporangiaceae</taxon>
        <taxon>Knoellia</taxon>
    </lineage>
</organism>
<accession>A0A8H9FW58</accession>
<dbReference type="Pfam" id="PF12833">
    <property type="entry name" value="HTH_18"/>
    <property type="match status" value="1"/>
</dbReference>
<dbReference type="InterPro" id="IPR009057">
    <property type="entry name" value="Homeodomain-like_sf"/>
</dbReference>
<evidence type="ECO:0000259" key="4">
    <source>
        <dbReference type="PROSITE" id="PS01124"/>
    </source>
</evidence>
<keyword evidence="2" id="KW-0238">DNA-binding</keyword>
<dbReference type="RefSeq" id="WP_035945426.1">
    <property type="nucleotide sequence ID" value="NZ_BMEA01000002.1"/>
</dbReference>
<dbReference type="PANTHER" id="PTHR46796:SF12">
    <property type="entry name" value="HTH-TYPE DNA-BINDING TRANSCRIPTIONAL ACTIVATOR EUTR"/>
    <property type="match status" value="1"/>
</dbReference>
<dbReference type="InterPro" id="IPR018060">
    <property type="entry name" value="HTH_AraC"/>
</dbReference>
<evidence type="ECO:0000256" key="3">
    <source>
        <dbReference type="ARBA" id="ARBA00023163"/>
    </source>
</evidence>
<protein>
    <recommendedName>
        <fullName evidence="4">HTH araC/xylS-type domain-containing protein</fullName>
    </recommendedName>
</protein>
<name>A0A8H9FW58_9MICO</name>
<dbReference type="InterPro" id="IPR018062">
    <property type="entry name" value="HTH_AraC-typ_CS"/>
</dbReference>
<evidence type="ECO:0000256" key="2">
    <source>
        <dbReference type="ARBA" id="ARBA00023125"/>
    </source>
</evidence>
<dbReference type="Proteomes" id="UP000628079">
    <property type="component" value="Unassembled WGS sequence"/>
</dbReference>
<evidence type="ECO:0000313" key="5">
    <source>
        <dbReference type="EMBL" id="GGB80445.1"/>
    </source>
</evidence>
<dbReference type="PROSITE" id="PS01124">
    <property type="entry name" value="HTH_ARAC_FAMILY_2"/>
    <property type="match status" value="1"/>
</dbReference>
<dbReference type="SMART" id="SM00342">
    <property type="entry name" value="HTH_ARAC"/>
    <property type="match status" value="1"/>
</dbReference>